<keyword evidence="4" id="KW-1185">Reference proteome</keyword>
<protein>
    <recommendedName>
        <fullName evidence="2">Response regulatory domain-containing protein</fullName>
    </recommendedName>
</protein>
<dbReference type="EMBL" id="AP021875">
    <property type="protein sequence ID" value="BBO73506.1"/>
    <property type="molecule type" value="Genomic_DNA"/>
</dbReference>
<dbReference type="AlphaFoldDB" id="A0A5K7YW05"/>
<dbReference type="Gene3D" id="3.40.50.2300">
    <property type="match status" value="1"/>
</dbReference>
<dbReference type="KEGG" id="dwd:DSCW_09230"/>
<dbReference type="InterPro" id="IPR011006">
    <property type="entry name" value="CheY-like_superfamily"/>
</dbReference>
<dbReference type="Pfam" id="PF00072">
    <property type="entry name" value="Response_reg"/>
    <property type="match status" value="1"/>
</dbReference>
<dbReference type="OrthoDB" id="5418011at2"/>
<dbReference type="GO" id="GO:0000160">
    <property type="term" value="P:phosphorelay signal transduction system"/>
    <property type="evidence" value="ECO:0007669"/>
    <property type="project" value="InterPro"/>
</dbReference>
<name>A0A5K7YW05_9BACT</name>
<evidence type="ECO:0000313" key="3">
    <source>
        <dbReference type="EMBL" id="BBO73506.1"/>
    </source>
</evidence>
<dbReference type="CDD" id="cd00156">
    <property type="entry name" value="REC"/>
    <property type="match status" value="1"/>
</dbReference>
<keyword evidence="1" id="KW-0597">Phosphoprotein</keyword>
<gene>
    <name evidence="3" type="ORF">DSCW_09230</name>
</gene>
<feature type="domain" description="Response regulatory" evidence="2">
    <location>
        <begin position="10"/>
        <end position="122"/>
    </location>
</feature>
<accession>A0A5K7YW05</accession>
<dbReference type="SMART" id="SM00448">
    <property type="entry name" value="REC"/>
    <property type="match status" value="1"/>
</dbReference>
<evidence type="ECO:0000259" key="2">
    <source>
        <dbReference type="PROSITE" id="PS50110"/>
    </source>
</evidence>
<proteinExistence type="predicted"/>
<feature type="modified residue" description="4-aspartylphosphate" evidence="1">
    <location>
        <position position="60"/>
    </location>
</feature>
<organism evidence="3 4">
    <name type="scientific">Desulfosarcina widdelii</name>
    <dbReference type="NCBI Taxonomy" id="947919"/>
    <lineage>
        <taxon>Bacteria</taxon>
        <taxon>Pseudomonadati</taxon>
        <taxon>Thermodesulfobacteriota</taxon>
        <taxon>Desulfobacteria</taxon>
        <taxon>Desulfobacterales</taxon>
        <taxon>Desulfosarcinaceae</taxon>
        <taxon>Desulfosarcina</taxon>
    </lineage>
</organism>
<dbReference type="SUPFAM" id="SSF52172">
    <property type="entry name" value="CheY-like"/>
    <property type="match status" value="1"/>
</dbReference>
<evidence type="ECO:0000313" key="4">
    <source>
        <dbReference type="Proteomes" id="UP000427769"/>
    </source>
</evidence>
<dbReference type="Proteomes" id="UP000427769">
    <property type="component" value="Chromosome"/>
</dbReference>
<dbReference type="PROSITE" id="PS50110">
    <property type="entry name" value="RESPONSE_REGULATORY"/>
    <property type="match status" value="1"/>
</dbReference>
<sequence length="173" mass="19722">MAQSILNDKRILAVDDEIDVLETLEDLLDGYPGLILDRASDYETGYHLLRSWTYDAVILDIMGVRGYDLLNAAVHLGFPTVMLTAHALSSDHLKRSVTMGARAYIPKERMSDIPEFLEDVISLGHRSSLKRMFQRLGGVFNKRFGSKWMEDEKTFWDQVASGEYRPDPVILKK</sequence>
<reference evidence="3 4" key="1">
    <citation type="submission" date="2019-11" db="EMBL/GenBank/DDBJ databases">
        <title>Comparative genomics of hydrocarbon-degrading Desulfosarcina strains.</title>
        <authorList>
            <person name="Watanabe M."/>
            <person name="Kojima H."/>
            <person name="Fukui M."/>
        </authorList>
    </citation>
    <scope>NUCLEOTIDE SEQUENCE [LARGE SCALE GENOMIC DNA]</scope>
    <source>
        <strain evidence="3 4">PP31</strain>
    </source>
</reference>
<evidence type="ECO:0000256" key="1">
    <source>
        <dbReference type="PROSITE-ProRule" id="PRU00169"/>
    </source>
</evidence>
<dbReference type="RefSeq" id="WP_155302606.1">
    <property type="nucleotide sequence ID" value="NZ_AP021875.1"/>
</dbReference>
<dbReference type="InterPro" id="IPR001789">
    <property type="entry name" value="Sig_transdc_resp-reg_receiver"/>
</dbReference>